<feature type="region of interest" description="Disordered" evidence="1">
    <location>
        <begin position="1"/>
        <end position="28"/>
    </location>
</feature>
<comment type="caution">
    <text evidence="2">The sequence shown here is derived from an EMBL/GenBank/DDBJ whole genome shotgun (WGS) entry which is preliminary data.</text>
</comment>
<keyword evidence="3" id="KW-1185">Reference proteome</keyword>
<reference evidence="2" key="1">
    <citation type="submission" date="2023-10" db="EMBL/GenBank/DDBJ databases">
        <authorList>
            <person name="Chen Y."/>
            <person name="Shah S."/>
            <person name="Dougan E. K."/>
            <person name="Thang M."/>
            <person name="Chan C."/>
        </authorList>
    </citation>
    <scope>NUCLEOTIDE SEQUENCE [LARGE SCALE GENOMIC DNA]</scope>
</reference>
<accession>A0ABN9SN56</accession>
<feature type="compositionally biased region" description="Low complexity" evidence="1">
    <location>
        <begin position="182"/>
        <end position="195"/>
    </location>
</feature>
<feature type="compositionally biased region" description="Basic and acidic residues" evidence="1">
    <location>
        <begin position="143"/>
        <end position="161"/>
    </location>
</feature>
<feature type="region of interest" description="Disordered" evidence="1">
    <location>
        <begin position="143"/>
        <end position="198"/>
    </location>
</feature>
<feature type="region of interest" description="Disordered" evidence="1">
    <location>
        <begin position="419"/>
        <end position="443"/>
    </location>
</feature>
<evidence type="ECO:0000256" key="1">
    <source>
        <dbReference type="SAM" id="MobiDB-lite"/>
    </source>
</evidence>
<protein>
    <submittedName>
        <fullName evidence="2">Uncharacterized protein</fullName>
    </submittedName>
</protein>
<gene>
    <name evidence="2" type="ORF">PCOR1329_LOCUS30942</name>
</gene>
<dbReference type="EMBL" id="CAUYUJ010012052">
    <property type="protein sequence ID" value="CAK0833159.1"/>
    <property type="molecule type" value="Genomic_DNA"/>
</dbReference>
<proteinExistence type="predicted"/>
<sequence>MSKATETAGLGKDPEAARPANSVLKEATAECSRKQEALDRAARSVEHAKLQLEKANAAFEKATDEMVEAECARLLAQERVSKPPDKTPDGITFAVDPSLFESLDELEDADRAALETFQKQLEYISKQATAKQKEFQALLDQAKNAHREAATKRRRRNEDGGAVRGEGGAGGLPAAQPPPGGAAPTSPSQAPSSSAVFSEEVRRDMRVKFAANSEAQAKEAKGLGKGGGASADGSLTILFGNIAEWGPQAARFLSRESERSVVGFCETHKGEFDMPDICAGLDKDGWRLAHTAARPSGKSESGPSGGEWILTKKHIAATSFESARRASANAGRLAPCRGFAPIALRTKAGNLVFISACLLPGLGVKGWNNGALVALGAFVRSLADPYLIMADWIIEPGPFRSRRWYRHLALPLPLPPCERPRALPDPESKTAKKKEAARQRRRQELPSEFHDAFEELHPPAELPVEKAALHVPGEIWEEAEAQARWEGVHALHNCDPSEVSGRHAPFDRAHHYTFEWQAAGRTSLDEQHAHWITVMERAVLLHEKVDSDKWYKYSGRAGGPSCCWKLVRATPGRAHVRNEQTEWWGQTSTVVIRYVVLRNNAPDPHQAAQRADCARKLIEQLDGVDDVIYFGKQQDPLEIFAWKGMVANLDLAPVQPLPEVLERIRRWTDLSNERAMMAPRSQFMRWAQDMWATKPGAFHRHVKPAAAPVWESKDPSGTVTSDCQEMLQGLAAEWTAMWTDPVDQPKQMCDMMRKCLDAARVDPLPAITLLDLDMALPRIPAGKTK</sequence>
<feature type="non-terminal residue" evidence="2">
    <location>
        <position position="785"/>
    </location>
</feature>
<feature type="compositionally biased region" description="Gly residues" evidence="1">
    <location>
        <begin position="162"/>
        <end position="171"/>
    </location>
</feature>
<organism evidence="2 3">
    <name type="scientific">Prorocentrum cordatum</name>
    <dbReference type="NCBI Taxonomy" id="2364126"/>
    <lineage>
        <taxon>Eukaryota</taxon>
        <taxon>Sar</taxon>
        <taxon>Alveolata</taxon>
        <taxon>Dinophyceae</taxon>
        <taxon>Prorocentrales</taxon>
        <taxon>Prorocentraceae</taxon>
        <taxon>Prorocentrum</taxon>
    </lineage>
</organism>
<evidence type="ECO:0000313" key="3">
    <source>
        <dbReference type="Proteomes" id="UP001189429"/>
    </source>
</evidence>
<dbReference type="Proteomes" id="UP001189429">
    <property type="component" value="Unassembled WGS sequence"/>
</dbReference>
<evidence type="ECO:0000313" key="2">
    <source>
        <dbReference type="EMBL" id="CAK0833159.1"/>
    </source>
</evidence>
<name>A0ABN9SN56_9DINO</name>